<evidence type="ECO:0000313" key="10">
    <source>
        <dbReference type="Proteomes" id="UP001059295"/>
    </source>
</evidence>
<comment type="pathway">
    <text evidence="1 7">Metabolic intermediate biosynthesis; chorismate biosynthesis; chorismate from D-erythrose 4-phosphate and phosphoenolpyruvate: step 7/7.</text>
</comment>
<feature type="region of interest" description="Disordered" evidence="8">
    <location>
        <begin position="43"/>
        <end position="62"/>
    </location>
</feature>
<protein>
    <recommendedName>
        <fullName evidence="3 7">Chorismate synthase</fullName>
        <shortName evidence="7">CS</shortName>
        <ecNumber evidence="3 7">4.2.3.5</ecNumber>
    </recommendedName>
    <alternativeName>
        <fullName evidence="7">5-enolpyruvylshikimate-3-phosphate phospholyase</fullName>
    </alternativeName>
</protein>
<evidence type="ECO:0000256" key="7">
    <source>
        <dbReference type="HAMAP-Rule" id="MF_00300"/>
    </source>
</evidence>
<accession>A0ABY5UYR8</accession>
<proteinExistence type="inferred from homology"/>
<comment type="function">
    <text evidence="7">Catalyzes the anti-1,4-elimination of the C-3 phosphate and the C-6 proR hydrogen from 5-enolpyruvylshikimate-3-phosphate (EPSP) to yield chorismate, which is the branch point compound that serves as the starting substrate for the three terminal pathways of aromatic amino acid biosynthesis. This reaction introduces a second double bond into the aromatic ring system.</text>
</comment>
<evidence type="ECO:0000256" key="6">
    <source>
        <dbReference type="ARBA" id="ARBA00023239"/>
    </source>
</evidence>
<comment type="cofactor">
    <cofactor evidence="7">
        <name>FMNH2</name>
        <dbReference type="ChEBI" id="CHEBI:57618"/>
    </cofactor>
    <text evidence="7">Reduced FMN (FMNH(2)).</text>
</comment>
<feature type="binding site" evidence="7">
    <location>
        <position position="46"/>
    </location>
    <ligand>
        <name>NADP(+)</name>
        <dbReference type="ChEBI" id="CHEBI:58349"/>
    </ligand>
</feature>
<comment type="caution">
    <text evidence="7">Lacks conserved residue(s) required for the propagation of feature annotation.</text>
</comment>
<dbReference type="PANTHER" id="PTHR21085:SF0">
    <property type="entry name" value="CHORISMATE SYNTHASE"/>
    <property type="match status" value="1"/>
</dbReference>
<keyword evidence="7" id="KW-0288">FMN</keyword>
<dbReference type="Gene3D" id="3.60.150.10">
    <property type="entry name" value="Chorismate synthase AroC"/>
    <property type="match status" value="2"/>
</dbReference>
<keyword evidence="4 7" id="KW-0028">Amino-acid biosynthesis</keyword>
<dbReference type="PROSITE" id="PS00787">
    <property type="entry name" value="CHORISMATE_SYNTHASE_1"/>
    <property type="match status" value="1"/>
</dbReference>
<evidence type="ECO:0000256" key="1">
    <source>
        <dbReference type="ARBA" id="ARBA00005044"/>
    </source>
</evidence>
<sequence>MNSFGRLFRVSIFGESHGPLVGVTLDGVPAGIALDEKSFEKDLNRRKSGKRGTTPRKESDLPEIATGLFRGRTTGAPLTVLFRNENTLSGDYANLVAHPRPSHSDWVAARKFGGFNDYRGGGHFSGRLTLGLVAAGVVAKKILGRKVRIESRIVEIDDCNNPDDFPKIVEEALRAQDSVGGIVECTATGVPPALGEPFFDSVESTMSHLLFSIPAVKGVEFGAGFAAARMRGSEHNDPIISPDGTTATNNAGGIVGGLTNGNPVVVRVAIKPTASISSPQITLNTESGKPEELRIKGRHDACIALRAPVVVEAAAAVALCDLTLIARSLRP</sequence>
<evidence type="ECO:0000256" key="3">
    <source>
        <dbReference type="ARBA" id="ARBA00013036"/>
    </source>
</evidence>
<dbReference type="Proteomes" id="UP001059295">
    <property type="component" value="Chromosome"/>
</dbReference>
<dbReference type="InterPro" id="IPR000453">
    <property type="entry name" value="Chorismate_synth"/>
</dbReference>
<dbReference type="PROSITE" id="PS00788">
    <property type="entry name" value="CHORISMATE_SYNTHASE_2"/>
    <property type="match status" value="1"/>
</dbReference>
<evidence type="ECO:0000313" key="9">
    <source>
        <dbReference type="EMBL" id="UWN57086.1"/>
    </source>
</evidence>
<feature type="binding site" evidence="7">
    <location>
        <begin position="271"/>
        <end position="275"/>
    </location>
    <ligand>
        <name>FMN</name>
        <dbReference type="ChEBI" id="CHEBI:58210"/>
    </ligand>
</feature>
<dbReference type="SUPFAM" id="SSF103263">
    <property type="entry name" value="Chorismate synthase, AroC"/>
    <property type="match status" value="1"/>
</dbReference>
<dbReference type="RefSeq" id="WP_019245567.1">
    <property type="nucleotide sequence ID" value="NZ_CAPH01000009.1"/>
</dbReference>
<comment type="catalytic activity">
    <reaction evidence="7">
        <text>5-O-(1-carboxyvinyl)-3-phosphoshikimate = chorismate + phosphate</text>
        <dbReference type="Rhea" id="RHEA:21020"/>
        <dbReference type="ChEBI" id="CHEBI:29748"/>
        <dbReference type="ChEBI" id="CHEBI:43474"/>
        <dbReference type="ChEBI" id="CHEBI:57701"/>
        <dbReference type="EC" id="4.2.3.5"/>
    </reaction>
</comment>
<dbReference type="HAMAP" id="MF_00300">
    <property type="entry name" value="Chorismate_synth"/>
    <property type="match status" value="1"/>
</dbReference>
<keyword evidence="5 7" id="KW-0057">Aromatic amino acid biosynthesis</keyword>
<comment type="subunit">
    <text evidence="7">Homotetramer.</text>
</comment>
<dbReference type="EMBL" id="CP102294">
    <property type="protein sequence ID" value="UWN57086.1"/>
    <property type="molecule type" value="Genomic_DNA"/>
</dbReference>
<comment type="similarity">
    <text evidence="2 7">Belongs to the chorismate synthase family.</text>
</comment>
<dbReference type="Pfam" id="PF01264">
    <property type="entry name" value="Chorismate_synt"/>
    <property type="match status" value="1"/>
</dbReference>
<evidence type="ECO:0000256" key="4">
    <source>
        <dbReference type="ARBA" id="ARBA00022605"/>
    </source>
</evidence>
<dbReference type="GeneID" id="82892196"/>
<feature type="binding site" evidence="7">
    <location>
        <position position="298"/>
    </location>
    <ligand>
        <name>FMN</name>
        <dbReference type="ChEBI" id="CHEBI:58210"/>
    </ligand>
</feature>
<dbReference type="PIRSF" id="PIRSF001456">
    <property type="entry name" value="Chorismate_synth"/>
    <property type="match status" value="1"/>
</dbReference>
<feature type="binding site" evidence="7">
    <location>
        <position position="256"/>
    </location>
    <ligand>
        <name>FMN</name>
        <dbReference type="ChEBI" id="CHEBI:58210"/>
    </ligand>
</feature>
<reference evidence="9" key="1">
    <citation type="journal article" date="2022" name="Cell">
        <title>Design, construction, and in vivo augmentation of a complex gut microbiome.</title>
        <authorList>
            <person name="Cheng A.G."/>
            <person name="Ho P.Y."/>
            <person name="Aranda-Diaz A."/>
            <person name="Jain S."/>
            <person name="Yu F.B."/>
            <person name="Meng X."/>
            <person name="Wang M."/>
            <person name="Iakiviak M."/>
            <person name="Nagashima K."/>
            <person name="Zhao A."/>
            <person name="Murugkar P."/>
            <person name="Patil A."/>
            <person name="Atabakhsh K."/>
            <person name="Weakley A."/>
            <person name="Yan J."/>
            <person name="Brumbaugh A.R."/>
            <person name="Higginbottom S."/>
            <person name="Dimas A."/>
            <person name="Shiver A.L."/>
            <person name="Deutschbauer A."/>
            <person name="Neff N."/>
            <person name="Sonnenburg J.L."/>
            <person name="Huang K.C."/>
            <person name="Fischbach M.A."/>
        </authorList>
    </citation>
    <scope>NUCLEOTIDE SEQUENCE</scope>
    <source>
        <strain evidence="9">AP11</strain>
    </source>
</reference>
<evidence type="ECO:0000256" key="8">
    <source>
        <dbReference type="SAM" id="MobiDB-lite"/>
    </source>
</evidence>
<keyword evidence="7" id="KW-0521">NADP</keyword>
<organism evidence="9 10">
    <name type="scientific">Alistipes ihumii AP11</name>
    <dbReference type="NCBI Taxonomy" id="1211813"/>
    <lineage>
        <taxon>Bacteria</taxon>
        <taxon>Pseudomonadati</taxon>
        <taxon>Bacteroidota</taxon>
        <taxon>Bacteroidia</taxon>
        <taxon>Bacteroidales</taxon>
        <taxon>Rikenellaceae</taxon>
        <taxon>Alistipes</taxon>
    </lineage>
</organism>
<keyword evidence="7" id="KW-0274">FAD</keyword>
<name>A0ABY5UYR8_9BACT</name>
<evidence type="ECO:0000256" key="2">
    <source>
        <dbReference type="ARBA" id="ARBA00008014"/>
    </source>
</evidence>
<feature type="binding site" evidence="7">
    <location>
        <position position="51"/>
    </location>
    <ligand>
        <name>NADP(+)</name>
        <dbReference type="ChEBI" id="CHEBI:58349"/>
    </ligand>
</feature>
<dbReference type="EC" id="4.2.3.5" evidence="3 7"/>
<dbReference type="PANTHER" id="PTHR21085">
    <property type="entry name" value="CHORISMATE SYNTHASE"/>
    <property type="match status" value="1"/>
</dbReference>
<dbReference type="InterPro" id="IPR020541">
    <property type="entry name" value="Chorismate_synthase_CS"/>
</dbReference>
<keyword evidence="7" id="KW-0285">Flavoprotein</keyword>
<dbReference type="InterPro" id="IPR035904">
    <property type="entry name" value="Chorismate_synth_AroC_sf"/>
</dbReference>
<feature type="binding site" evidence="7">
    <location>
        <begin position="123"/>
        <end position="125"/>
    </location>
    <ligand>
        <name>FMN</name>
        <dbReference type="ChEBI" id="CHEBI:58210"/>
    </ligand>
</feature>
<gene>
    <name evidence="7" type="primary">aroC</name>
    <name evidence="9" type="ORF">NQ491_10640</name>
</gene>
<dbReference type="CDD" id="cd07304">
    <property type="entry name" value="Chorismate_synthase"/>
    <property type="match status" value="1"/>
</dbReference>
<evidence type="ECO:0000256" key="5">
    <source>
        <dbReference type="ARBA" id="ARBA00023141"/>
    </source>
</evidence>
<keyword evidence="10" id="KW-1185">Reference proteome</keyword>
<keyword evidence="6 7" id="KW-0456">Lyase</keyword>